<dbReference type="GO" id="GO:0015416">
    <property type="term" value="F:ABC-type phosphonate transporter activity"/>
    <property type="evidence" value="ECO:0007669"/>
    <property type="project" value="InterPro"/>
</dbReference>
<feature type="transmembrane region" description="Helical" evidence="7">
    <location>
        <begin position="81"/>
        <end position="102"/>
    </location>
</feature>
<evidence type="ECO:0000259" key="8">
    <source>
        <dbReference type="PROSITE" id="PS50928"/>
    </source>
</evidence>
<name>A0A1E3ARB7_9FIRM</name>
<feature type="domain" description="ABC transmembrane type-1" evidence="8">
    <location>
        <begin position="77"/>
        <end position="260"/>
    </location>
</feature>
<sequence length="268" mass="29256">MAELAGKRADTFPVSRERVNRGLLVLLGAAVVFCGCMAYLEISPSEAVKGFPAFVRFFVIKFLPASFKNIRAYVPAVIDTVLFAVAATYLSTALSFLFGLLMSDKTNPITPLRLLCRGIISFLRNVPVLVWASILVYMFGVGEIVGLLALIIATLGFLSRSYAESISEIAGSHLEALQTAGASYGQVLVHGLIPEFLPSWINWTLFSFEINIRASAILGMVGAGGIGVLIQTNLKLFKYQEACAIILVVIIIVLLTEFMTNKIRRMIR</sequence>
<feature type="transmembrane region" description="Helical" evidence="7">
    <location>
        <begin position="21"/>
        <end position="40"/>
    </location>
</feature>
<dbReference type="Gene3D" id="1.10.3720.10">
    <property type="entry name" value="MetI-like"/>
    <property type="match status" value="1"/>
</dbReference>
<dbReference type="EMBL" id="MCGI01000003">
    <property type="protein sequence ID" value="ODM11273.1"/>
    <property type="molecule type" value="Genomic_DNA"/>
</dbReference>
<dbReference type="GO" id="GO:0005886">
    <property type="term" value="C:plasma membrane"/>
    <property type="evidence" value="ECO:0007669"/>
    <property type="project" value="UniProtKB-SubCell"/>
</dbReference>
<dbReference type="Pfam" id="PF00528">
    <property type="entry name" value="BPD_transp_1"/>
    <property type="match status" value="1"/>
</dbReference>
<comment type="caution">
    <text evidence="9">The sequence shown here is derived from an EMBL/GenBank/DDBJ whole genome shotgun (WGS) entry which is preliminary data.</text>
</comment>
<dbReference type="SUPFAM" id="SSF161098">
    <property type="entry name" value="MetI-like"/>
    <property type="match status" value="1"/>
</dbReference>
<dbReference type="PROSITE" id="PS50928">
    <property type="entry name" value="ABC_TM1"/>
    <property type="match status" value="1"/>
</dbReference>
<dbReference type="InterPro" id="IPR000515">
    <property type="entry name" value="MetI-like"/>
</dbReference>
<keyword evidence="2 7" id="KW-0813">Transport</keyword>
<evidence type="ECO:0000256" key="3">
    <source>
        <dbReference type="ARBA" id="ARBA00022475"/>
    </source>
</evidence>
<evidence type="ECO:0000256" key="1">
    <source>
        <dbReference type="ARBA" id="ARBA00004651"/>
    </source>
</evidence>
<dbReference type="InterPro" id="IPR035906">
    <property type="entry name" value="MetI-like_sf"/>
</dbReference>
<evidence type="ECO:0000313" key="9">
    <source>
        <dbReference type="EMBL" id="ODM11273.1"/>
    </source>
</evidence>
<keyword evidence="6 7" id="KW-0472">Membrane</keyword>
<keyword evidence="3" id="KW-1003">Cell membrane</keyword>
<feature type="transmembrane region" description="Helical" evidence="7">
    <location>
        <begin position="236"/>
        <end position="258"/>
    </location>
</feature>
<protein>
    <submittedName>
        <fullName evidence="9">Phosphate-import permease protein PhnE</fullName>
    </submittedName>
</protein>
<evidence type="ECO:0000256" key="5">
    <source>
        <dbReference type="ARBA" id="ARBA00022989"/>
    </source>
</evidence>
<accession>A0A1E3ARB7</accession>
<keyword evidence="4 7" id="KW-0812">Transmembrane</keyword>
<dbReference type="PANTHER" id="PTHR30043">
    <property type="entry name" value="PHOSPHONATES TRANSPORT SYSTEM PERMEASE PROTEIN"/>
    <property type="match status" value="1"/>
</dbReference>
<evidence type="ECO:0000256" key="6">
    <source>
        <dbReference type="ARBA" id="ARBA00023136"/>
    </source>
</evidence>
<dbReference type="NCBIfam" id="TIGR01097">
    <property type="entry name" value="PhnE"/>
    <property type="match status" value="1"/>
</dbReference>
<dbReference type="Proteomes" id="UP000095003">
    <property type="component" value="Unassembled WGS sequence"/>
</dbReference>
<evidence type="ECO:0000256" key="2">
    <source>
        <dbReference type="ARBA" id="ARBA00022448"/>
    </source>
</evidence>
<dbReference type="AlphaFoldDB" id="A0A1E3ARB7"/>
<dbReference type="InterPro" id="IPR005769">
    <property type="entry name" value="PhnE/PtxC"/>
</dbReference>
<dbReference type="RefSeq" id="WP_069157870.1">
    <property type="nucleotide sequence ID" value="NZ_DBFYTC010000227.1"/>
</dbReference>
<evidence type="ECO:0000256" key="4">
    <source>
        <dbReference type="ARBA" id="ARBA00022692"/>
    </source>
</evidence>
<evidence type="ECO:0000256" key="7">
    <source>
        <dbReference type="RuleBase" id="RU363032"/>
    </source>
</evidence>
<comment type="similarity">
    <text evidence="7">Belongs to the binding-protein-dependent transport system permease family.</text>
</comment>
<comment type="subcellular location">
    <subcellularLocation>
        <location evidence="1 7">Cell membrane</location>
        <topology evidence="1 7">Multi-pass membrane protein</topology>
    </subcellularLocation>
</comment>
<dbReference type="GeneID" id="93302884"/>
<dbReference type="PATRIC" id="fig|1432052.3.peg.4110"/>
<dbReference type="PANTHER" id="PTHR30043:SF1">
    <property type="entry name" value="ABC TRANSPORT SYSTEM PERMEASE PROTEIN P69"/>
    <property type="match status" value="1"/>
</dbReference>
<organism evidence="9 10">
    <name type="scientific">Eisenbergiella tayi</name>
    <dbReference type="NCBI Taxonomy" id="1432052"/>
    <lineage>
        <taxon>Bacteria</taxon>
        <taxon>Bacillati</taxon>
        <taxon>Bacillota</taxon>
        <taxon>Clostridia</taxon>
        <taxon>Lachnospirales</taxon>
        <taxon>Lachnospiraceae</taxon>
        <taxon>Eisenbergiella</taxon>
    </lineage>
</organism>
<keyword evidence="5 7" id="KW-1133">Transmembrane helix</keyword>
<reference evidence="9 10" key="1">
    <citation type="submission" date="2016-07" db="EMBL/GenBank/DDBJ databases">
        <title>Characterization of isolates of Eisenbergiella tayi derived from blood cultures, using whole genome sequencing.</title>
        <authorList>
            <person name="Burdz T."/>
            <person name="Wiebe D."/>
            <person name="Huynh C."/>
            <person name="Bernard K."/>
        </authorList>
    </citation>
    <scope>NUCLEOTIDE SEQUENCE [LARGE SCALE GENOMIC DNA]</scope>
    <source>
        <strain evidence="9 10">NML 120489</strain>
    </source>
</reference>
<feature type="transmembrane region" description="Helical" evidence="7">
    <location>
        <begin position="210"/>
        <end position="230"/>
    </location>
</feature>
<evidence type="ECO:0000313" key="10">
    <source>
        <dbReference type="Proteomes" id="UP000095003"/>
    </source>
</evidence>
<gene>
    <name evidence="9" type="primary">phnE_2</name>
    <name evidence="9" type="ORF">BEH84_03702</name>
</gene>
<proteinExistence type="inferred from homology"/>
<dbReference type="CDD" id="cd06261">
    <property type="entry name" value="TM_PBP2"/>
    <property type="match status" value="1"/>
</dbReference>